<dbReference type="AlphaFoldDB" id="A0A4P9XMH1"/>
<feature type="transmembrane region" description="Helical" evidence="13">
    <location>
        <begin position="352"/>
        <end position="373"/>
    </location>
</feature>
<dbReference type="Pfam" id="PF05007">
    <property type="entry name" value="Mannosyl_trans"/>
    <property type="match status" value="1"/>
</dbReference>
<dbReference type="OrthoDB" id="1741594at2759"/>
<dbReference type="InterPro" id="IPR007704">
    <property type="entry name" value="PIG-M"/>
</dbReference>
<sequence>MSSRLLDSLRLQAQHLLKQQFSFSTLLWAGVLLRLVMLVYGEWQDATMQVKYTDVDYRVFTDAARFCLAGQSPYERATYRYTPLLALLLTPNIWLLNAFGKLLFVGGDLVVGYTTHRLLTLRGLDSAAATRWTALWMLNPFVATISTRGNAESLLGALVLLVLYLLARRRDVAAAVVFGIAVQLKFYPIIYALPFWCLLDDAYTGTRREPVRHLADQVRRFFSWPRIRFGLVSGGVFLALSAAMYALYGWDYLEHTYLYHVTRRDHRHNFSVWFYQMYITSYTEAGAPKLLAFLPQLLPIVVLGAGYAKDPAFALFAQTFAFVAFNKVCTSQYFMWYLCFLPLVLASTRLHLLWRGAAMFGAWVATQGAWLAYAYQLEFLGRNTFYELWLAGIAFFLANIWILVEFVRHHEYAPWFRNGHLNKVWGTDKTA</sequence>
<dbReference type="UniPathway" id="UPA00196"/>
<dbReference type="GO" id="GO:0006506">
    <property type="term" value="P:GPI anchor biosynthetic process"/>
    <property type="evidence" value="ECO:0007669"/>
    <property type="project" value="UniProtKB-UniPathway"/>
</dbReference>
<keyword evidence="11 13" id="KW-0472">Membrane</keyword>
<feature type="transmembrane region" description="Helical" evidence="13">
    <location>
        <begin position="229"/>
        <end position="248"/>
    </location>
</feature>
<dbReference type="GO" id="GO:0051751">
    <property type="term" value="F:alpha-1,4-mannosyltransferase activity"/>
    <property type="evidence" value="ECO:0007669"/>
    <property type="project" value="InterPro"/>
</dbReference>
<evidence type="ECO:0000256" key="13">
    <source>
        <dbReference type="RuleBase" id="RU365064"/>
    </source>
</evidence>
<keyword evidence="8 13" id="KW-0812">Transmembrane</keyword>
<evidence type="ECO:0000256" key="12">
    <source>
        <dbReference type="ARBA" id="ARBA00025399"/>
    </source>
</evidence>
<comment type="pathway">
    <text evidence="2 13">Glycolipid biosynthesis; glycosylphosphatidylinositol-anchor biosynthesis.</text>
</comment>
<evidence type="ECO:0000256" key="8">
    <source>
        <dbReference type="ARBA" id="ARBA00022692"/>
    </source>
</evidence>
<evidence type="ECO:0000313" key="15">
    <source>
        <dbReference type="Proteomes" id="UP000271241"/>
    </source>
</evidence>
<comment type="similarity">
    <text evidence="3 13">Belongs to the PIGM family.</text>
</comment>
<reference evidence="15" key="1">
    <citation type="journal article" date="2018" name="Nat. Microbiol.">
        <title>Leveraging single-cell genomics to expand the fungal tree of life.</title>
        <authorList>
            <person name="Ahrendt S.R."/>
            <person name="Quandt C.A."/>
            <person name="Ciobanu D."/>
            <person name="Clum A."/>
            <person name="Salamov A."/>
            <person name="Andreopoulos B."/>
            <person name="Cheng J.F."/>
            <person name="Woyke T."/>
            <person name="Pelin A."/>
            <person name="Henrissat B."/>
            <person name="Reynolds N.K."/>
            <person name="Benny G.L."/>
            <person name="Smith M.E."/>
            <person name="James T.Y."/>
            <person name="Grigoriev I.V."/>
        </authorList>
    </citation>
    <scope>NUCLEOTIDE SEQUENCE [LARGE SCALE GENOMIC DNA]</scope>
    <source>
        <strain evidence="15">RSA 1356</strain>
    </source>
</reference>
<dbReference type="GO" id="GO:0005789">
    <property type="term" value="C:endoplasmic reticulum membrane"/>
    <property type="evidence" value="ECO:0007669"/>
    <property type="project" value="UniProtKB-SubCell"/>
</dbReference>
<feature type="transmembrane region" description="Helical" evidence="13">
    <location>
        <begin position="21"/>
        <end position="40"/>
    </location>
</feature>
<protein>
    <recommendedName>
        <fullName evidence="4 13">GPI mannosyltransferase 1</fullName>
        <ecNumber evidence="13">2.4.1.-</ecNumber>
    </recommendedName>
    <alternativeName>
        <fullName evidence="13">GPI mannosyltransferase I</fullName>
    </alternativeName>
</protein>
<organism evidence="14 15">
    <name type="scientific">Thamnocephalis sphaerospora</name>
    <dbReference type="NCBI Taxonomy" id="78915"/>
    <lineage>
        <taxon>Eukaryota</taxon>
        <taxon>Fungi</taxon>
        <taxon>Fungi incertae sedis</taxon>
        <taxon>Zoopagomycota</taxon>
        <taxon>Zoopagomycotina</taxon>
        <taxon>Zoopagomycetes</taxon>
        <taxon>Zoopagales</taxon>
        <taxon>Sigmoideomycetaceae</taxon>
        <taxon>Thamnocephalis</taxon>
    </lineage>
</organism>
<feature type="transmembrane region" description="Helical" evidence="13">
    <location>
        <begin position="93"/>
        <end position="113"/>
    </location>
</feature>
<evidence type="ECO:0000256" key="1">
    <source>
        <dbReference type="ARBA" id="ARBA00004477"/>
    </source>
</evidence>
<comment type="function">
    <text evidence="12 13">Mannosyltransferase involved in glycosylphosphatidylinositol-anchor biosynthesis. Transfers the first alpha-1,4-mannose to GlcN-acyl-PI during GPI precursor assembly. Required for cell wall integrity.</text>
</comment>
<evidence type="ECO:0000256" key="4">
    <source>
        <dbReference type="ARBA" id="ARBA00013797"/>
    </source>
</evidence>
<dbReference type="EC" id="2.4.1.-" evidence="13"/>
<evidence type="ECO:0000256" key="6">
    <source>
        <dbReference type="ARBA" id="ARBA00022676"/>
    </source>
</evidence>
<dbReference type="GO" id="GO:1990529">
    <property type="term" value="C:glycosylphosphatidylinositol-mannosyltransferase I complex"/>
    <property type="evidence" value="ECO:0007669"/>
    <property type="project" value="TreeGrafter"/>
</dbReference>
<comment type="subcellular location">
    <subcellularLocation>
        <location evidence="1 13">Endoplasmic reticulum membrane</location>
        <topology evidence="1 13">Multi-pass membrane protein</topology>
    </subcellularLocation>
</comment>
<keyword evidence="10 13" id="KW-1133">Transmembrane helix</keyword>
<evidence type="ECO:0000256" key="5">
    <source>
        <dbReference type="ARBA" id="ARBA00022502"/>
    </source>
</evidence>
<feature type="transmembrane region" description="Helical" evidence="13">
    <location>
        <begin position="290"/>
        <end position="308"/>
    </location>
</feature>
<keyword evidence="7 13" id="KW-0808">Transferase</keyword>
<evidence type="ECO:0000256" key="10">
    <source>
        <dbReference type="ARBA" id="ARBA00022989"/>
    </source>
</evidence>
<keyword evidence="5 13" id="KW-0337">GPI-anchor biosynthesis</keyword>
<feature type="transmembrane region" description="Helical" evidence="13">
    <location>
        <begin position="149"/>
        <end position="167"/>
    </location>
</feature>
<evidence type="ECO:0000256" key="7">
    <source>
        <dbReference type="ARBA" id="ARBA00022679"/>
    </source>
</evidence>
<name>A0A4P9XMH1_9FUNG</name>
<dbReference type="PANTHER" id="PTHR12886:SF0">
    <property type="entry name" value="GPI MANNOSYLTRANSFERASE 1"/>
    <property type="match status" value="1"/>
</dbReference>
<dbReference type="EMBL" id="KZ992857">
    <property type="protein sequence ID" value="RKP06571.1"/>
    <property type="molecule type" value="Genomic_DNA"/>
</dbReference>
<evidence type="ECO:0000313" key="14">
    <source>
        <dbReference type="EMBL" id="RKP06571.1"/>
    </source>
</evidence>
<dbReference type="STRING" id="78915.A0A4P9XMH1"/>
<dbReference type="Proteomes" id="UP000271241">
    <property type="component" value="Unassembled WGS sequence"/>
</dbReference>
<gene>
    <name evidence="14" type="ORF">THASP1DRAFT_18302</name>
</gene>
<evidence type="ECO:0000256" key="3">
    <source>
        <dbReference type="ARBA" id="ARBA00011071"/>
    </source>
</evidence>
<accession>A0A4P9XMH1</accession>
<keyword evidence="9 13" id="KW-0256">Endoplasmic reticulum</keyword>
<evidence type="ECO:0000256" key="9">
    <source>
        <dbReference type="ARBA" id="ARBA00022824"/>
    </source>
</evidence>
<proteinExistence type="inferred from homology"/>
<dbReference type="GO" id="GO:0004376">
    <property type="term" value="F:GPI mannosyltransferase activity"/>
    <property type="evidence" value="ECO:0007669"/>
    <property type="project" value="InterPro"/>
</dbReference>
<evidence type="ECO:0000256" key="2">
    <source>
        <dbReference type="ARBA" id="ARBA00004687"/>
    </source>
</evidence>
<dbReference type="PANTHER" id="PTHR12886">
    <property type="entry name" value="PIG-M MANNOSYLTRANSFERASE"/>
    <property type="match status" value="1"/>
</dbReference>
<feature type="transmembrane region" description="Helical" evidence="13">
    <location>
        <begin position="385"/>
        <end position="404"/>
    </location>
</feature>
<evidence type="ECO:0000256" key="11">
    <source>
        <dbReference type="ARBA" id="ARBA00023136"/>
    </source>
</evidence>
<keyword evidence="15" id="KW-1185">Reference proteome</keyword>
<feature type="transmembrane region" description="Helical" evidence="13">
    <location>
        <begin position="173"/>
        <end position="199"/>
    </location>
</feature>
<keyword evidence="6 13" id="KW-0328">Glycosyltransferase</keyword>
<feature type="transmembrane region" description="Helical" evidence="13">
    <location>
        <begin position="320"/>
        <end position="346"/>
    </location>
</feature>